<dbReference type="Pfam" id="PF01152">
    <property type="entry name" value="Bac_globin"/>
    <property type="match status" value="1"/>
</dbReference>
<evidence type="ECO:0000256" key="3">
    <source>
        <dbReference type="ARBA" id="ARBA00022723"/>
    </source>
</evidence>
<dbReference type="InterPro" id="IPR009050">
    <property type="entry name" value="Globin-like_sf"/>
</dbReference>
<keyword evidence="6" id="KW-1185">Reference proteome</keyword>
<dbReference type="GO" id="GO:0020037">
    <property type="term" value="F:heme binding"/>
    <property type="evidence" value="ECO:0007669"/>
    <property type="project" value="InterPro"/>
</dbReference>
<gene>
    <name evidence="5" type="ORF">A1356_10730</name>
</gene>
<keyword evidence="1" id="KW-0813">Transport</keyword>
<dbReference type="Gene3D" id="1.10.490.10">
    <property type="entry name" value="Globins"/>
    <property type="match status" value="1"/>
</dbReference>
<evidence type="ECO:0000256" key="2">
    <source>
        <dbReference type="ARBA" id="ARBA00022617"/>
    </source>
</evidence>
<comment type="caution">
    <text evidence="5">The sequence shown here is derived from an EMBL/GenBank/DDBJ whole genome shotgun (WGS) entry which is preliminary data.</text>
</comment>
<evidence type="ECO:0000256" key="1">
    <source>
        <dbReference type="ARBA" id="ARBA00022448"/>
    </source>
</evidence>
<dbReference type="Proteomes" id="UP000077734">
    <property type="component" value="Unassembled WGS sequence"/>
</dbReference>
<keyword evidence="4" id="KW-0408">Iron</keyword>
<dbReference type="EMBL" id="LUUL01000068">
    <property type="protein sequence ID" value="OAI26878.1"/>
    <property type="molecule type" value="Genomic_DNA"/>
</dbReference>
<dbReference type="RefSeq" id="WP_064026731.1">
    <property type="nucleotide sequence ID" value="NZ_CP023669.1"/>
</dbReference>
<dbReference type="AlphaFoldDB" id="A0A291IMS9"/>
<proteinExistence type="predicted"/>
<reference evidence="5 6" key="1">
    <citation type="submission" date="2016-03" db="EMBL/GenBank/DDBJ databases">
        <authorList>
            <person name="Heylen K."/>
            <person name="De Vos P."/>
            <person name="Vekeman B."/>
        </authorList>
    </citation>
    <scope>NUCLEOTIDE SEQUENCE [LARGE SCALE GENOMIC DNA]</scope>
    <source>
        <strain evidence="5 6">R-49807</strain>
    </source>
</reference>
<dbReference type="InterPro" id="IPR001486">
    <property type="entry name" value="Hemoglobin_trunc"/>
</dbReference>
<evidence type="ECO:0000313" key="6">
    <source>
        <dbReference type="Proteomes" id="UP000077734"/>
    </source>
</evidence>
<keyword evidence="3" id="KW-0479">Metal-binding</keyword>
<evidence type="ECO:0000256" key="4">
    <source>
        <dbReference type="ARBA" id="ARBA00023004"/>
    </source>
</evidence>
<organism evidence="5 6">
    <name type="scientific">Methylomonas koyamae</name>
    <dbReference type="NCBI Taxonomy" id="702114"/>
    <lineage>
        <taxon>Bacteria</taxon>
        <taxon>Pseudomonadati</taxon>
        <taxon>Pseudomonadota</taxon>
        <taxon>Gammaproteobacteria</taxon>
        <taxon>Methylococcales</taxon>
        <taxon>Methylococcaceae</taxon>
        <taxon>Methylomonas</taxon>
    </lineage>
</organism>
<keyword evidence="2" id="KW-0349">Heme</keyword>
<dbReference type="InterPro" id="IPR012292">
    <property type="entry name" value="Globin/Proto"/>
</dbReference>
<dbReference type="SUPFAM" id="SSF46458">
    <property type="entry name" value="Globin-like"/>
    <property type="match status" value="1"/>
</dbReference>
<dbReference type="GO" id="GO:0019825">
    <property type="term" value="F:oxygen binding"/>
    <property type="evidence" value="ECO:0007669"/>
    <property type="project" value="InterPro"/>
</dbReference>
<evidence type="ECO:0000313" key="5">
    <source>
        <dbReference type="EMBL" id="OAI26878.1"/>
    </source>
</evidence>
<name>A0A291IMS9_9GAMM</name>
<dbReference type="CDD" id="cd08916">
    <property type="entry name" value="TrHb3_P"/>
    <property type="match status" value="1"/>
</dbReference>
<accession>A0A291IMS9</accession>
<sequence length="135" mass="15631">MQTQTSETTEQDIAELVRRFYQRAASDERLKGIFDSVIDDWEAHHRIVEDFWSRTLLGSDRYRGSPYPVHARLPLKLEDFDIWLDYFRQTALEVLPAAAAERAIARAEHMAESFKVGMFLHYNPVQTASCLKPGD</sequence>
<dbReference type="GO" id="GO:0046872">
    <property type="term" value="F:metal ion binding"/>
    <property type="evidence" value="ECO:0007669"/>
    <property type="project" value="UniProtKB-KW"/>
</dbReference>
<dbReference type="KEGG" id="mko:MKLM6_3300"/>
<protein>
    <submittedName>
        <fullName evidence="5">Globin family protein</fullName>
    </submittedName>
</protein>